<reference evidence="3" key="1">
    <citation type="submission" date="2017-06" db="EMBL/GenBank/DDBJ databases">
        <title>Complete Genome Sequence of Mycobacterium shigaense.</title>
        <authorList>
            <person name="Fukano H."/>
            <person name="Yoshida M."/>
            <person name="Kazumi Y."/>
            <person name="Ogura Y."/>
            <person name="Mitarai S."/>
            <person name="Hayashi T."/>
            <person name="Hoshino Y."/>
        </authorList>
    </citation>
    <scope>NUCLEOTIDE SEQUENCE [LARGE SCALE GENOMIC DNA]</scope>
    <source>
        <strain evidence="3">UN-152</strain>
    </source>
</reference>
<dbReference type="Pfam" id="PF13298">
    <property type="entry name" value="LigD_N"/>
    <property type="match status" value="1"/>
</dbReference>
<proteinExistence type="predicted"/>
<dbReference type="PANTHER" id="PTHR39465">
    <property type="entry name" value="DNA LIGASE D, 3'-PHOSPHOESTERASE DOMAIN"/>
    <property type="match status" value="1"/>
</dbReference>
<dbReference type="RefSeq" id="WP_096439662.1">
    <property type="nucleotide sequence ID" value="NZ_AP018164.1"/>
</dbReference>
<gene>
    <name evidence="2" type="ORF">MSG_02296</name>
</gene>
<dbReference type="AlphaFoldDB" id="A0A1Z4EHJ4"/>
<organism evidence="2 3">
    <name type="scientific">Mycobacterium shigaense</name>
    <dbReference type="NCBI Taxonomy" id="722731"/>
    <lineage>
        <taxon>Bacteria</taxon>
        <taxon>Bacillati</taxon>
        <taxon>Actinomycetota</taxon>
        <taxon>Actinomycetes</taxon>
        <taxon>Mycobacteriales</taxon>
        <taxon>Mycobacteriaceae</taxon>
        <taxon>Mycobacterium</taxon>
        <taxon>Mycobacterium simiae complex</taxon>
    </lineage>
</organism>
<dbReference type="OrthoDB" id="9802472at2"/>
<feature type="region of interest" description="Disordered" evidence="1">
    <location>
        <begin position="162"/>
        <end position="188"/>
    </location>
</feature>
<evidence type="ECO:0000256" key="1">
    <source>
        <dbReference type="SAM" id="MobiDB-lite"/>
    </source>
</evidence>
<dbReference type="PANTHER" id="PTHR39465:SF1">
    <property type="entry name" value="DNA LIGASE D 3'-PHOSPHOESTERASE DOMAIN-CONTAINING PROTEIN"/>
    <property type="match status" value="1"/>
</dbReference>
<evidence type="ECO:0000313" key="3">
    <source>
        <dbReference type="Proteomes" id="UP000217736"/>
    </source>
</evidence>
<keyword evidence="3" id="KW-1185">Reference proteome</keyword>
<feature type="compositionally biased region" description="Basic and acidic residues" evidence="1">
    <location>
        <begin position="1"/>
        <end position="12"/>
    </location>
</feature>
<dbReference type="InterPro" id="IPR014144">
    <property type="entry name" value="LigD_PE_domain"/>
</dbReference>
<sequence length="188" mass="20967">MPLSEYRRERRSGPHLGPRGRLGRKRRGSDSGALFVIHHHTAGGDHYDLRLEIDGVLASWAISSDPSTNPRDRRMAHRAEDHPLEFATFEGEIPDGELDAGGVIVWDRGTYANGTQRAMGEGLARGHLSFRLHGEKLGGGFTRIREGRDETWLLIKRNDEAADPRRKVVQTRPESVRSGPTSDDLDEA</sequence>
<evidence type="ECO:0000313" key="2">
    <source>
        <dbReference type="EMBL" id="BAX92444.1"/>
    </source>
</evidence>
<protein>
    <submittedName>
        <fullName evidence="2">ATP-dependent DNA ligase</fullName>
    </submittedName>
</protein>
<accession>A0A1Z4EHJ4</accession>
<dbReference type="NCBIfam" id="TIGR02777">
    <property type="entry name" value="LigD_PE_dom"/>
    <property type="match status" value="1"/>
</dbReference>
<dbReference type="GO" id="GO:0016874">
    <property type="term" value="F:ligase activity"/>
    <property type="evidence" value="ECO:0007669"/>
    <property type="project" value="UniProtKB-KW"/>
</dbReference>
<feature type="region of interest" description="Disordered" evidence="1">
    <location>
        <begin position="1"/>
        <end position="27"/>
    </location>
</feature>
<name>A0A1Z4EHJ4_9MYCO</name>
<dbReference type="EMBL" id="AP018164">
    <property type="protein sequence ID" value="BAX92444.1"/>
    <property type="molecule type" value="Genomic_DNA"/>
</dbReference>
<dbReference type="Proteomes" id="UP000217736">
    <property type="component" value="Chromosome"/>
</dbReference>
<keyword evidence="2" id="KW-0436">Ligase</keyword>
<dbReference type="KEGG" id="mshg:MSG_02296"/>